<keyword evidence="5" id="KW-0963">Cytoplasm</keyword>
<evidence type="ECO:0000256" key="5">
    <source>
        <dbReference type="HAMAP-Rule" id="MF_00376"/>
    </source>
</evidence>
<evidence type="ECO:0000256" key="6">
    <source>
        <dbReference type="NCBIfam" id="TIGR00152"/>
    </source>
</evidence>
<comment type="catalytic activity">
    <reaction evidence="5">
        <text>3'-dephospho-CoA + ATP = ADP + CoA + H(+)</text>
        <dbReference type="Rhea" id="RHEA:18245"/>
        <dbReference type="ChEBI" id="CHEBI:15378"/>
        <dbReference type="ChEBI" id="CHEBI:30616"/>
        <dbReference type="ChEBI" id="CHEBI:57287"/>
        <dbReference type="ChEBI" id="CHEBI:57328"/>
        <dbReference type="ChEBI" id="CHEBI:456216"/>
        <dbReference type="EC" id="2.7.1.24"/>
    </reaction>
</comment>
<evidence type="ECO:0000313" key="9">
    <source>
        <dbReference type="Proteomes" id="UP000319004"/>
    </source>
</evidence>
<keyword evidence="4 5" id="KW-0173">Coenzyme A biosynthesis</keyword>
<evidence type="ECO:0000256" key="3">
    <source>
        <dbReference type="ARBA" id="ARBA00022840"/>
    </source>
</evidence>
<dbReference type="HAMAP" id="MF_00376">
    <property type="entry name" value="Dephospho_CoA_kinase"/>
    <property type="match status" value="1"/>
</dbReference>
<keyword evidence="9" id="KW-1185">Reference proteome</keyword>
<comment type="function">
    <text evidence="5">Catalyzes the phosphorylation of the 3'-hydroxyl group of dephosphocoenzyme A to form coenzyme A.</text>
</comment>
<sequence>MLILGLVGSPAGGKSSAAEFLASLGAEWINADLIARDCLGRPDVVSALTARFGDGILNSDGTIDRAAMADLVFGNDQAKRDNLAFLESVLHPLTRQEIQRRIVQAADRGRAVALLDVPLLFESGWDRSCDQIWCVDATRENRLDRCKTRGWDAAELDRREANQMPIETKCRLSNLVMRNDATLDALHQNLRLRWRDLVRMNPAAGAPADAPSRPPERHCSSDRGTIS</sequence>
<dbReference type="Pfam" id="PF01121">
    <property type="entry name" value="CoaE"/>
    <property type="match status" value="1"/>
</dbReference>
<dbReference type="RefSeq" id="WP_231744326.1">
    <property type="nucleotide sequence ID" value="NZ_CP037423.1"/>
</dbReference>
<evidence type="ECO:0000256" key="1">
    <source>
        <dbReference type="ARBA" id="ARBA00009018"/>
    </source>
</evidence>
<name>A0A518HRN0_9BACT</name>
<reference evidence="8 9" key="1">
    <citation type="submission" date="2019-03" db="EMBL/GenBank/DDBJ databases">
        <title>Deep-cultivation of Planctomycetes and their phenomic and genomic characterization uncovers novel biology.</title>
        <authorList>
            <person name="Wiegand S."/>
            <person name="Jogler M."/>
            <person name="Boedeker C."/>
            <person name="Pinto D."/>
            <person name="Vollmers J."/>
            <person name="Rivas-Marin E."/>
            <person name="Kohn T."/>
            <person name="Peeters S.H."/>
            <person name="Heuer A."/>
            <person name="Rast P."/>
            <person name="Oberbeckmann S."/>
            <person name="Bunk B."/>
            <person name="Jeske O."/>
            <person name="Meyerdierks A."/>
            <person name="Storesund J.E."/>
            <person name="Kallscheuer N."/>
            <person name="Luecker S."/>
            <person name="Lage O.M."/>
            <person name="Pohl T."/>
            <person name="Merkel B.J."/>
            <person name="Hornburger P."/>
            <person name="Mueller R.-W."/>
            <person name="Bruemmer F."/>
            <person name="Labrenz M."/>
            <person name="Spormann A.M."/>
            <person name="Op den Camp H."/>
            <person name="Overmann J."/>
            <person name="Amann R."/>
            <person name="Jetten M.S.M."/>
            <person name="Mascher T."/>
            <person name="Medema M.H."/>
            <person name="Devos D.P."/>
            <person name="Kaster A.-K."/>
            <person name="Ovreas L."/>
            <person name="Rohde M."/>
            <person name="Galperin M.Y."/>
            <person name="Jogler C."/>
        </authorList>
    </citation>
    <scope>NUCLEOTIDE SEQUENCE [LARGE SCALE GENOMIC DNA]</scope>
    <source>
        <strain evidence="8 9">Enr13</strain>
    </source>
</reference>
<protein>
    <recommendedName>
        <fullName evidence="5 6">Dephospho-CoA kinase</fullName>
        <ecNumber evidence="5 6">2.7.1.24</ecNumber>
    </recommendedName>
    <alternativeName>
        <fullName evidence="5">Dephosphocoenzyme A kinase</fullName>
    </alternativeName>
</protein>
<evidence type="ECO:0000256" key="4">
    <source>
        <dbReference type="ARBA" id="ARBA00022993"/>
    </source>
</evidence>
<feature type="region of interest" description="Disordered" evidence="7">
    <location>
        <begin position="203"/>
        <end position="227"/>
    </location>
</feature>
<dbReference type="GO" id="GO:0005524">
    <property type="term" value="F:ATP binding"/>
    <property type="evidence" value="ECO:0007669"/>
    <property type="project" value="UniProtKB-UniRule"/>
</dbReference>
<comment type="similarity">
    <text evidence="1 5">Belongs to the CoaE family.</text>
</comment>
<dbReference type="Proteomes" id="UP000319004">
    <property type="component" value="Chromosome"/>
</dbReference>
<keyword evidence="3 5" id="KW-0067">ATP-binding</keyword>
<dbReference type="GO" id="GO:0015937">
    <property type="term" value="P:coenzyme A biosynthetic process"/>
    <property type="evidence" value="ECO:0007669"/>
    <property type="project" value="UniProtKB-UniRule"/>
</dbReference>
<keyword evidence="5 8" id="KW-0808">Transferase</keyword>
<dbReference type="SUPFAM" id="SSF52540">
    <property type="entry name" value="P-loop containing nucleoside triphosphate hydrolases"/>
    <property type="match status" value="1"/>
</dbReference>
<gene>
    <name evidence="5 8" type="primary">coaE</name>
    <name evidence="8" type="ORF">Enr13x_33540</name>
</gene>
<dbReference type="InterPro" id="IPR027417">
    <property type="entry name" value="P-loop_NTPase"/>
</dbReference>
<dbReference type="NCBIfam" id="TIGR00152">
    <property type="entry name" value="dephospho-CoA kinase"/>
    <property type="match status" value="1"/>
</dbReference>
<dbReference type="GO" id="GO:0004140">
    <property type="term" value="F:dephospho-CoA kinase activity"/>
    <property type="evidence" value="ECO:0007669"/>
    <property type="project" value="UniProtKB-UniRule"/>
</dbReference>
<evidence type="ECO:0000256" key="7">
    <source>
        <dbReference type="SAM" id="MobiDB-lite"/>
    </source>
</evidence>
<accession>A0A518HRN0</accession>
<keyword evidence="5 8" id="KW-0418">Kinase</keyword>
<dbReference type="PANTHER" id="PTHR10695:SF46">
    <property type="entry name" value="BIFUNCTIONAL COENZYME A SYNTHASE-RELATED"/>
    <property type="match status" value="1"/>
</dbReference>
<dbReference type="Gene3D" id="3.40.50.300">
    <property type="entry name" value="P-loop containing nucleotide triphosphate hydrolases"/>
    <property type="match status" value="1"/>
</dbReference>
<comment type="subcellular location">
    <subcellularLocation>
        <location evidence="5">Cytoplasm</location>
    </subcellularLocation>
</comment>
<keyword evidence="2 5" id="KW-0547">Nucleotide-binding</keyword>
<dbReference type="GO" id="GO:0005737">
    <property type="term" value="C:cytoplasm"/>
    <property type="evidence" value="ECO:0007669"/>
    <property type="project" value="UniProtKB-SubCell"/>
</dbReference>
<dbReference type="AlphaFoldDB" id="A0A518HRN0"/>
<dbReference type="EMBL" id="CP037423">
    <property type="protein sequence ID" value="QDV43497.1"/>
    <property type="molecule type" value="Genomic_DNA"/>
</dbReference>
<dbReference type="EC" id="2.7.1.24" evidence="5 6"/>
<dbReference type="PROSITE" id="PS51219">
    <property type="entry name" value="DPCK"/>
    <property type="match status" value="1"/>
</dbReference>
<dbReference type="CDD" id="cd02022">
    <property type="entry name" value="DPCK"/>
    <property type="match status" value="1"/>
</dbReference>
<evidence type="ECO:0000256" key="2">
    <source>
        <dbReference type="ARBA" id="ARBA00022741"/>
    </source>
</evidence>
<dbReference type="PANTHER" id="PTHR10695">
    <property type="entry name" value="DEPHOSPHO-COA KINASE-RELATED"/>
    <property type="match status" value="1"/>
</dbReference>
<proteinExistence type="inferred from homology"/>
<dbReference type="KEGG" id="snep:Enr13x_33540"/>
<dbReference type="InterPro" id="IPR001977">
    <property type="entry name" value="Depp_CoAkinase"/>
</dbReference>
<evidence type="ECO:0000313" key="8">
    <source>
        <dbReference type="EMBL" id="QDV43497.1"/>
    </source>
</evidence>
<organism evidence="8 9">
    <name type="scientific">Stieleria neptunia</name>
    <dbReference type="NCBI Taxonomy" id="2527979"/>
    <lineage>
        <taxon>Bacteria</taxon>
        <taxon>Pseudomonadati</taxon>
        <taxon>Planctomycetota</taxon>
        <taxon>Planctomycetia</taxon>
        <taxon>Pirellulales</taxon>
        <taxon>Pirellulaceae</taxon>
        <taxon>Stieleria</taxon>
    </lineage>
</organism>
<dbReference type="UniPathway" id="UPA00241">
    <property type="reaction ID" value="UER00356"/>
</dbReference>
<comment type="pathway">
    <text evidence="5">Cofactor biosynthesis; coenzyme A biosynthesis; CoA from (R)-pantothenate: step 5/5.</text>
</comment>
<feature type="binding site" evidence="5">
    <location>
        <begin position="11"/>
        <end position="16"/>
    </location>
    <ligand>
        <name>ATP</name>
        <dbReference type="ChEBI" id="CHEBI:30616"/>
    </ligand>
</feature>